<dbReference type="PIRSF" id="PIRSF036654">
    <property type="entry name" value="UCP036654"/>
    <property type="match status" value="1"/>
</dbReference>
<evidence type="ECO:0000313" key="5">
    <source>
        <dbReference type="Proteomes" id="UP000297643"/>
    </source>
</evidence>
<dbReference type="Pfam" id="PF00890">
    <property type="entry name" value="FAD_binding_2"/>
    <property type="match status" value="1"/>
</dbReference>
<dbReference type="AlphaFoldDB" id="A0A4R8WAX1"/>
<dbReference type="PANTHER" id="PTHR43260:SF1">
    <property type="entry name" value="KSDD-LIKE STEROID DEHYDROGENASE RV0785"/>
    <property type="match status" value="1"/>
</dbReference>
<sequence length="558" mass="59544">MSAVPPSSSSAEADAIVVGAGLAGLVATAELVAAGKRVILVEQEPASSLGGQAWWSFGGLFLVDSPEQRRLGVHDSAALARQDWFGSAGFDRDEDYWPRRWAEAYLDFAAGEKRAWLHERGIRFFPVVGWAERGGYTALEHGNSVPRFHIVWGTGPALLAPFIARVRAGVASGHVTALHRHQVDELVVTGGTVTGVRGGVLAPSPAARGAASSRDRVGEFELAASAVIVTSGGIGGNHDLVRAQWPSRLGAAPEHLLSGVPAHVDGRMLGISERAGARLINGDRMWHYTEGIENWDPVWAAHGIRILPGPSSLWLDATGKRLPAPLFPGFDTLGTLEHIRGTGHDHSWFVLTQKIIEKEFALSGSEQNPDLTGKDLALLAKRVTPGAPGPVEAFKAKGADFVVAGTLHELLAGMQRRSPEVRLDFARIEREIRARDRELDNDFTKDAQITAIRQARHYRGDRLIRVASPHKLLDPKNGPLIAVKLHILTRKSLGGIETDLFARALGPDGQPVPGLYAAGEASGFGGGGMHGYRSLEGTFLGGCLFSGRTAGRAVAAAL</sequence>
<proteinExistence type="predicted"/>
<keyword evidence="1" id="KW-0285">Flavoprotein</keyword>
<gene>
    <name evidence="4" type="ORF">E3O32_05105</name>
</gene>
<keyword evidence="2" id="KW-0560">Oxidoreductase</keyword>
<evidence type="ECO:0000256" key="2">
    <source>
        <dbReference type="ARBA" id="ARBA00023002"/>
    </source>
</evidence>
<dbReference type="InterPro" id="IPR036188">
    <property type="entry name" value="FAD/NAD-bd_sf"/>
</dbReference>
<dbReference type="InterPro" id="IPR027477">
    <property type="entry name" value="Succ_DH/fumarate_Rdtase_cat_sf"/>
</dbReference>
<dbReference type="RefSeq" id="WP_134507454.1">
    <property type="nucleotide sequence ID" value="NZ_SOFM01000011.1"/>
</dbReference>
<name>A0A4R8WAX1_9MICO</name>
<dbReference type="PANTHER" id="PTHR43260">
    <property type="entry name" value="3-KETOSTEROID-DELTA-1-DEHYDROGENASE"/>
    <property type="match status" value="1"/>
</dbReference>
<dbReference type="Gene3D" id="3.90.700.10">
    <property type="entry name" value="Succinate dehydrogenase/fumarate reductase flavoprotein, catalytic domain"/>
    <property type="match status" value="1"/>
</dbReference>
<keyword evidence="5" id="KW-1185">Reference proteome</keyword>
<dbReference type="GO" id="GO:0033765">
    <property type="term" value="F:steroid dehydrogenase activity, acting on the CH-CH group of donors"/>
    <property type="evidence" value="ECO:0007669"/>
    <property type="project" value="UniProtKB-ARBA"/>
</dbReference>
<dbReference type="NCBIfam" id="NF009472">
    <property type="entry name" value="PRK12834.1"/>
    <property type="match status" value="1"/>
</dbReference>
<accession>A0A4R8WAX1</accession>
<evidence type="ECO:0000256" key="1">
    <source>
        <dbReference type="ARBA" id="ARBA00022630"/>
    </source>
</evidence>
<dbReference type="InterPro" id="IPR014614">
    <property type="entry name" value="KsdD_DH"/>
</dbReference>
<reference evidence="4 5" key="1">
    <citation type="submission" date="2019-03" db="EMBL/GenBank/DDBJ databases">
        <title>Genomics of glacier-inhabiting Cryobacterium strains.</title>
        <authorList>
            <person name="Liu Q."/>
            <person name="Xin Y.-H."/>
        </authorList>
    </citation>
    <scope>NUCLEOTIDE SEQUENCE [LARGE SCALE GENOMIC DNA]</scope>
    <source>
        <strain evidence="4 5">RHLT2-21</strain>
    </source>
</reference>
<evidence type="ECO:0000313" key="4">
    <source>
        <dbReference type="EMBL" id="TFC05979.1"/>
    </source>
</evidence>
<protein>
    <submittedName>
        <fullName evidence="4">FAD-binding dehydrogenase</fullName>
    </submittedName>
</protein>
<evidence type="ECO:0000259" key="3">
    <source>
        <dbReference type="Pfam" id="PF00890"/>
    </source>
</evidence>
<dbReference type="Proteomes" id="UP000297643">
    <property type="component" value="Unassembled WGS sequence"/>
</dbReference>
<dbReference type="Gene3D" id="3.50.50.60">
    <property type="entry name" value="FAD/NAD(P)-binding domain"/>
    <property type="match status" value="1"/>
</dbReference>
<dbReference type="SUPFAM" id="SSF51905">
    <property type="entry name" value="FAD/NAD(P)-binding domain"/>
    <property type="match status" value="1"/>
</dbReference>
<dbReference type="InterPro" id="IPR003953">
    <property type="entry name" value="FAD-dep_OxRdtase_2_FAD-bd"/>
</dbReference>
<dbReference type="EMBL" id="SOFM01000011">
    <property type="protein sequence ID" value="TFC05979.1"/>
    <property type="molecule type" value="Genomic_DNA"/>
</dbReference>
<organism evidence="4 5">
    <name type="scientific">Cryobacterium mannosilyticum</name>
    <dbReference type="NCBI Taxonomy" id="1259190"/>
    <lineage>
        <taxon>Bacteria</taxon>
        <taxon>Bacillati</taxon>
        <taxon>Actinomycetota</taxon>
        <taxon>Actinomycetes</taxon>
        <taxon>Micrococcales</taxon>
        <taxon>Microbacteriaceae</taxon>
        <taxon>Cryobacterium</taxon>
    </lineage>
</organism>
<comment type="caution">
    <text evidence="4">The sequence shown here is derived from an EMBL/GenBank/DDBJ whole genome shotgun (WGS) entry which is preliminary data.</text>
</comment>
<feature type="domain" description="FAD-dependent oxidoreductase 2 FAD-binding" evidence="3">
    <location>
        <begin position="14"/>
        <end position="540"/>
    </location>
</feature>